<accession>F4QE63</accession>
<sequence length="146" mass="16951">MCGIPFNDIDRRDERQFSRPLVILSRVDRINSTINNNRPTLIYSSSKNHKIIVAEDRQKHQAVGAYACNIKDVFECGEKKTLYSTSSLHLHHRIMQLETIEISPQYDQCQITWKVSSPVKVNPLPSNCSQIRFMKMIENQDNAFQQ</sequence>
<proteinExistence type="predicted"/>
<dbReference type="AlphaFoldDB" id="F4QE63"/>
<protein>
    <submittedName>
        <fullName evidence="1">Uncharacterized protein</fullName>
    </submittedName>
</protein>
<evidence type="ECO:0000313" key="1">
    <source>
        <dbReference type="EMBL" id="EGG14010.1"/>
    </source>
</evidence>
<name>F4QE63_CACFS</name>
<gene>
    <name evidence="1" type="ORF">DFA_11772</name>
</gene>
<reference evidence="2" key="1">
    <citation type="journal article" date="2011" name="Genome Res.">
        <title>Phylogeny-wide analysis of social amoeba genomes highlights ancient origins for complex intercellular communication.</title>
        <authorList>
            <person name="Heidel A.J."/>
            <person name="Lawal H.M."/>
            <person name="Felder M."/>
            <person name="Schilde C."/>
            <person name="Helps N.R."/>
            <person name="Tunggal B."/>
            <person name="Rivero F."/>
            <person name="John U."/>
            <person name="Schleicher M."/>
            <person name="Eichinger L."/>
            <person name="Platzer M."/>
            <person name="Noegel A.A."/>
            <person name="Schaap P."/>
            <person name="Gloeckner G."/>
        </authorList>
    </citation>
    <scope>NUCLEOTIDE SEQUENCE [LARGE SCALE GENOMIC DNA]</scope>
    <source>
        <strain evidence="2">SH3</strain>
    </source>
</reference>
<dbReference type="EMBL" id="GL883029">
    <property type="protein sequence ID" value="EGG14010.1"/>
    <property type="molecule type" value="Genomic_DNA"/>
</dbReference>
<dbReference type="KEGG" id="dfa:DFA_11772"/>
<keyword evidence="2" id="KW-1185">Reference proteome</keyword>
<dbReference type="GeneID" id="14865606"/>
<organism evidence="1 2">
    <name type="scientific">Cavenderia fasciculata</name>
    <name type="common">Slime mold</name>
    <name type="synonym">Dictyostelium fasciculatum</name>
    <dbReference type="NCBI Taxonomy" id="261658"/>
    <lineage>
        <taxon>Eukaryota</taxon>
        <taxon>Amoebozoa</taxon>
        <taxon>Evosea</taxon>
        <taxon>Eumycetozoa</taxon>
        <taxon>Dictyostelia</taxon>
        <taxon>Acytosteliales</taxon>
        <taxon>Cavenderiaceae</taxon>
        <taxon>Cavenderia</taxon>
    </lineage>
</organism>
<dbReference type="RefSeq" id="XP_004350718.1">
    <property type="nucleotide sequence ID" value="XM_004350667.1"/>
</dbReference>
<dbReference type="Proteomes" id="UP000007797">
    <property type="component" value="Unassembled WGS sequence"/>
</dbReference>
<evidence type="ECO:0000313" key="2">
    <source>
        <dbReference type="Proteomes" id="UP000007797"/>
    </source>
</evidence>